<dbReference type="Proteomes" id="UP001321526">
    <property type="component" value="Chromosome"/>
</dbReference>
<evidence type="ECO:0000313" key="3">
    <source>
        <dbReference type="EMBL" id="WFF42027.1"/>
    </source>
</evidence>
<accession>A0ABY8FHK4</accession>
<dbReference type="Gene3D" id="3.40.190.10">
    <property type="entry name" value="Periplasmic binding protein-like II"/>
    <property type="match status" value="1"/>
</dbReference>
<dbReference type="Pfam" id="PF03401">
    <property type="entry name" value="TctC"/>
    <property type="match status" value="1"/>
</dbReference>
<evidence type="ECO:0000256" key="1">
    <source>
        <dbReference type="ARBA" id="ARBA00006987"/>
    </source>
</evidence>
<sequence length="317" mass="33798">MSSLRHHLLWILVALLLAVSTSAWSADYPARPITLVVPYGAGGTTDISARQLAKLAEPLLGQPVVVENRPGGGGVNAMRAVSRADADGYTLIATTSSPTFVTPALRRVGYDPLQDFLPLLNYSGPYHGVLVSADSPYHSLDALLAATQDGKRLSYATAGALSGARLAFTQLARETGAQLQHVPFNGASGATAALLGQHVDIALVPAYRDLVKDGRLRLLAVLDDQPDPDFPEVPTLEQAGYDIQFPSIVALMLPRGVAEERVETLRRAFTEAATSPAFAKVMKKLNQPVRVLPGPALAAVIEKNLHAYQQLAEALKR</sequence>
<dbReference type="PANTHER" id="PTHR42928">
    <property type="entry name" value="TRICARBOXYLATE-BINDING PROTEIN"/>
    <property type="match status" value="1"/>
</dbReference>
<evidence type="ECO:0000313" key="4">
    <source>
        <dbReference type="Proteomes" id="UP001321526"/>
    </source>
</evidence>
<protein>
    <submittedName>
        <fullName evidence="3">Tripartite tricarboxylate transporter substrate binding protein</fullName>
    </submittedName>
</protein>
<dbReference type="CDD" id="cd07012">
    <property type="entry name" value="PBP2_Bug_TTT"/>
    <property type="match status" value="1"/>
</dbReference>
<keyword evidence="2" id="KW-0732">Signal</keyword>
<dbReference type="SUPFAM" id="SSF53850">
    <property type="entry name" value="Periplasmic binding protein-like II"/>
    <property type="match status" value="1"/>
</dbReference>
<name>A0ABY8FHK4_9GAMM</name>
<feature type="chain" id="PRO_5047549165" evidence="2">
    <location>
        <begin position="26"/>
        <end position="317"/>
    </location>
</feature>
<reference evidence="3 4" key="1">
    <citation type="submission" date="2019-01" db="EMBL/GenBank/DDBJ databases">
        <title>Genome sequence of Salinicola endophyticus REST5.</title>
        <authorList>
            <person name="Nascimento F.X."/>
        </authorList>
    </citation>
    <scope>NUCLEOTIDE SEQUENCE [LARGE SCALE GENOMIC DNA]</scope>
    <source>
        <strain evidence="3 4">REST5</strain>
    </source>
</reference>
<dbReference type="PANTHER" id="PTHR42928:SF5">
    <property type="entry name" value="BLR1237 PROTEIN"/>
    <property type="match status" value="1"/>
</dbReference>
<proteinExistence type="inferred from homology"/>
<dbReference type="RefSeq" id="WP_282234894.1">
    <property type="nucleotide sequence ID" value="NZ_CP035631.1"/>
</dbReference>
<dbReference type="InterPro" id="IPR042100">
    <property type="entry name" value="Bug_dom1"/>
</dbReference>
<feature type="signal peptide" evidence="2">
    <location>
        <begin position="1"/>
        <end position="25"/>
    </location>
</feature>
<organism evidence="3 4">
    <name type="scientific">Salinicola endophyticus</name>
    <dbReference type="NCBI Taxonomy" id="1949083"/>
    <lineage>
        <taxon>Bacteria</taxon>
        <taxon>Pseudomonadati</taxon>
        <taxon>Pseudomonadota</taxon>
        <taxon>Gammaproteobacteria</taxon>
        <taxon>Oceanospirillales</taxon>
        <taxon>Halomonadaceae</taxon>
        <taxon>Salinicola</taxon>
    </lineage>
</organism>
<dbReference type="EMBL" id="CP035631">
    <property type="protein sequence ID" value="WFF42027.1"/>
    <property type="molecule type" value="Genomic_DNA"/>
</dbReference>
<evidence type="ECO:0000256" key="2">
    <source>
        <dbReference type="SAM" id="SignalP"/>
    </source>
</evidence>
<dbReference type="Gene3D" id="3.40.190.150">
    <property type="entry name" value="Bordetella uptake gene, domain 1"/>
    <property type="match status" value="1"/>
</dbReference>
<gene>
    <name evidence="3" type="ORF">EVC62_11230</name>
</gene>
<keyword evidence="4" id="KW-1185">Reference proteome</keyword>
<dbReference type="PIRSF" id="PIRSF017082">
    <property type="entry name" value="YflP"/>
    <property type="match status" value="1"/>
</dbReference>
<dbReference type="InterPro" id="IPR005064">
    <property type="entry name" value="BUG"/>
</dbReference>
<comment type="similarity">
    <text evidence="1">Belongs to the UPF0065 (bug) family.</text>
</comment>